<accession>A0ABP9S236</accession>
<protein>
    <submittedName>
        <fullName evidence="5">Acyltransferase</fullName>
    </submittedName>
</protein>
<dbReference type="InterPro" id="IPR051159">
    <property type="entry name" value="Hexapeptide_acetyltransf"/>
</dbReference>
<evidence type="ECO:0000313" key="6">
    <source>
        <dbReference type="Proteomes" id="UP001501600"/>
    </source>
</evidence>
<dbReference type="Gene3D" id="2.160.10.10">
    <property type="entry name" value="Hexapeptide repeat proteins"/>
    <property type="match status" value="1"/>
</dbReference>
<dbReference type="InterPro" id="IPR001451">
    <property type="entry name" value="Hexapep"/>
</dbReference>
<dbReference type="Pfam" id="PF00132">
    <property type="entry name" value="Hexapep"/>
    <property type="match status" value="1"/>
</dbReference>
<dbReference type="GO" id="GO:0016746">
    <property type="term" value="F:acyltransferase activity"/>
    <property type="evidence" value="ECO:0007669"/>
    <property type="project" value="UniProtKB-KW"/>
</dbReference>
<reference evidence="6" key="1">
    <citation type="journal article" date="2019" name="Int. J. Syst. Evol. Microbiol.">
        <title>The Global Catalogue of Microorganisms (GCM) 10K type strain sequencing project: providing services to taxonomists for standard genome sequencing and annotation.</title>
        <authorList>
            <consortium name="The Broad Institute Genomics Platform"/>
            <consortium name="The Broad Institute Genome Sequencing Center for Infectious Disease"/>
            <person name="Wu L."/>
            <person name="Ma J."/>
        </authorList>
    </citation>
    <scope>NUCLEOTIDE SEQUENCE [LARGE SCALE GENOMIC DNA]</scope>
    <source>
        <strain evidence="6">JCM 18720</strain>
    </source>
</reference>
<organism evidence="5 6">
    <name type="scientific">Ferrimonas gelatinilytica</name>
    <dbReference type="NCBI Taxonomy" id="1255257"/>
    <lineage>
        <taxon>Bacteria</taxon>
        <taxon>Pseudomonadati</taxon>
        <taxon>Pseudomonadota</taxon>
        <taxon>Gammaproteobacteria</taxon>
        <taxon>Alteromonadales</taxon>
        <taxon>Ferrimonadaceae</taxon>
        <taxon>Ferrimonas</taxon>
    </lineage>
</organism>
<dbReference type="InterPro" id="IPR018357">
    <property type="entry name" value="Hexapep_transf_CS"/>
</dbReference>
<dbReference type="InterPro" id="IPR011004">
    <property type="entry name" value="Trimer_LpxA-like_sf"/>
</dbReference>
<dbReference type="CDD" id="cd04647">
    <property type="entry name" value="LbH_MAT_like"/>
    <property type="match status" value="1"/>
</dbReference>
<dbReference type="EMBL" id="BAABLF010000008">
    <property type="protein sequence ID" value="GAA5190438.1"/>
    <property type="molecule type" value="Genomic_DNA"/>
</dbReference>
<keyword evidence="4 5" id="KW-0012">Acyltransferase</keyword>
<keyword evidence="6" id="KW-1185">Reference proteome</keyword>
<evidence type="ECO:0000256" key="2">
    <source>
        <dbReference type="ARBA" id="ARBA00022679"/>
    </source>
</evidence>
<evidence type="ECO:0000313" key="5">
    <source>
        <dbReference type="EMBL" id="GAA5190438.1"/>
    </source>
</evidence>
<comment type="caution">
    <text evidence="5">The sequence shown here is derived from an EMBL/GenBank/DDBJ whole genome shotgun (WGS) entry which is preliminary data.</text>
</comment>
<proteinExistence type="inferred from homology"/>
<evidence type="ECO:0000256" key="1">
    <source>
        <dbReference type="ARBA" id="ARBA00007274"/>
    </source>
</evidence>
<dbReference type="Proteomes" id="UP001501600">
    <property type="component" value="Unassembled WGS sequence"/>
</dbReference>
<keyword evidence="3" id="KW-0677">Repeat</keyword>
<dbReference type="PANTHER" id="PTHR23416:SF23">
    <property type="entry name" value="ACETYLTRANSFERASE C18B11.09C-RELATED"/>
    <property type="match status" value="1"/>
</dbReference>
<keyword evidence="2" id="KW-0808">Transferase</keyword>
<evidence type="ECO:0000256" key="3">
    <source>
        <dbReference type="ARBA" id="ARBA00022737"/>
    </source>
</evidence>
<gene>
    <name evidence="5" type="ORF">GCM10025772_15090</name>
</gene>
<sequence length="223" mass="24564">MFEPMEANQDPINPSHLSPEDRYRAQHQRRLAWMPWLYYRLKAKHLAWARPWQQALQKTLSELETVQFGDECFIPPDLALFAEPGRQIRFGDRCMVAAQCFLHGPITLGDEVSINHGCSLDGGRAGIQIGAQTRIAHHVSIYAFNHGMALDRPLYQQGVSSIGVTIGRDVWIGARTGIVDGVTIGDHAVIGMGSVVTRDVPPYAKVAGNPARVIGDRRDGASG</sequence>
<dbReference type="PROSITE" id="PS00101">
    <property type="entry name" value="HEXAPEP_TRANSFERASES"/>
    <property type="match status" value="1"/>
</dbReference>
<dbReference type="SUPFAM" id="SSF51161">
    <property type="entry name" value="Trimeric LpxA-like enzymes"/>
    <property type="match status" value="1"/>
</dbReference>
<comment type="similarity">
    <text evidence="1">Belongs to the transferase hexapeptide repeat family.</text>
</comment>
<name>A0ABP9S236_9GAMM</name>
<dbReference type="PANTHER" id="PTHR23416">
    <property type="entry name" value="SIALIC ACID SYNTHASE-RELATED"/>
    <property type="match status" value="1"/>
</dbReference>
<evidence type="ECO:0000256" key="4">
    <source>
        <dbReference type="ARBA" id="ARBA00023315"/>
    </source>
</evidence>